<evidence type="ECO:0000313" key="2">
    <source>
        <dbReference type="EMBL" id="GMM62379.1"/>
    </source>
</evidence>
<dbReference type="EMBL" id="BTFW01000001">
    <property type="protein sequence ID" value="GMM62379.1"/>
    <property type="molecule type" value="Genomic_DNA"/>
</dbReference>
<evidence type="ECO:0000259" key="1">
    <source>
        <dbReference type="Pfam" id="PF12728"/>
    </source>
</evidence>
<sequence length="64" mass="7260">MNVLTTEEAAKLLKLSQPTMNRFRVKGDGPVYVKLGGAVRYRQCDLETWLESRTTRSTSEERAA</sequence>
<accession>A0ABQ6PAW1</accession>
<dbReference type="RefSeq" id="WP_317975965.1">
    <property type="nucleotide sequence ID" value="NZ_BTFW01000001.1"/>
</dbReference>
<dbReference type="Proteomes" id="UP001187221">
    <property type="component" value="Unassembled WGS sequence"/>
</dbReference>
<gene>
    <name evidence="2" type="ORF">NUTIK01_31560</name>
</gene>
<dbReference type="Pfam" id="PF12728">
    <property type="entry name" value="HTH_17"/>
    <property type="match status" value="1"/>
</dbReference>
<dbReference type="SUPFAM" id="SSF46955">
    <property type="entry name" value="Putative DNA-binding domain"/>
    <property type="match status" value="1"/>
</dbReference>
<reference evidence="2 3" key="1">
    <citation type="submission" date="2023-06" db="EMBL/GenBank/DDBJ databases">
        <title>Draft genome sequence of Novosphingobium sp. strain IK01.</title>
        <authorList>
            <person name="Hatamoto M."/>
            <person name="Ikarashi T."/>
            <person name="Yamaguchi T."/>
        </authorList>
    </citation>
    <scope>NUCLEOTIDE SEQUENCE [LARGE SCALE GENOMIC DNA]</scope>
    <source>
        <strain evidence="2 3">IK01</strain>
    </source>
</reference>
<name>A0ABQ6PAW1_9SPHN</name>
<keyword evidence="3" id="KW-1185">Reference proteome</keyword>
<evidence type="ECO:0000313" key="3">
    <source>
        <dbReference type="Proteomes" id="UP001187221"/>
    </source>
</evidence>
<comment type="caution">
    <text evidence="2">The sequence shown here is derived from an EMBL/GenBank/DDBJ whole genome shotgun (WGS) entry which is preliminary data.</text>
</comment>
<feature type="domain" description="Helix-turn-helix" evidence="1">
    <location>
        <begin position="3"/>
        <end position="53"/>
    </location>
</feature>
<proteinExistence type="predicted"/>
<organism evidence="2 3">
    <name type="scientific">Novosphingobium pituita</name>
    <dbReference type="NCBI Taxonomy" id="3056842"/>
    <lineage>
        <taxon>Bacteria</taxon>
        <taxon>Pseudomonadati</taxon>
        <taxon>Pseudomonadota</taxon>
        <taxon>Alphaproteobacteria</taxon>
        <taxon>Sphingomonadales</taxon>
        <taxon>Sphingomonadaceae</taxon>
        <taxon>Novosphingobium</taxon>
    </lineage>
</organism>
<dbReference type="InterPro" id="IPR041657">
    <property type="entry name" value="HTH_17"/>
</dbReference>
<dbReference type="InterPro" id="IPR009061">
    <property type="entry name" value="DNA-bd_dom_put_sf"/>
</dbReference>
<protein>
    <recommendedName>
        <fullName evidence="1">Helix-turn-helix domain-containing protein</fullName>
    </recommendedName>
</protein>